<organism evidence="1 3">
    <name type="scientific">Agrobacterium larrymoorei</name>
    <dbReference type="NCBI Taxonomy" id="160699"/>
    <lineage>
        <taxon>Bacteria</taxon>
        <taxon>Pseudomonadati</taxon>
        <taxon>Pseudomonadota</taxon>
        <taxon>Alphaproteobacteria</taxon>
        <taxon>Hyphomicrobiales</taxon>
        <taxon>Rhizobiaceae</taxon>
        <taxon>Rhizobium/Agrobacterium group</taxon>
        <taxon>Agrobacterium</taxon>
    </lineage>
</organism>
<keyword evidence="4" id="KW-1185">Reference proteome</keyword>
<geneLocation type="plasmid" evidence="1">
    <name>pTiCFBP5473</name>
</geneLocation>
<evidence type="ECO:0000313" key="2">
    <source>
        <dbReference type="EMBL" id="QYA10297.1"/>
    </source>
</evidence>
<dbReference type="RefSeq" id="WP_027676246.1">
    <property type="nucleotide sequence ID" value="NZ_CP039694.1"/>
</dbReference>
<evidence type="ECO:0000313" key="4">
    <source>
        <dbReference type="Proteomes" id="UP000826513"/>
    </source>
</evidence>
<dbReference type="Proteomes" id="UP000826513">
    <property type="component" value="Plasmid pTiAF3.44"/>
</dbReference>
<dbReference type="EMBL" id="CP072169">
    <property type="protein sequence ID" value="QYA10297.1"/>
    <property type="molecule type" value="Genomic_DNA"/>
</dbReference>
<accession>A0A4D7DXE7</accession>
<reference evidence="1 3" key="1">
    <citation type="submission" date="2019-04" db="EMBL/GenBank/DDBJ databases">
        <title>Complete genome sequence of Agrobacterium larrymoorei CFBP5473.</title>
        <authorList>
            <person name="Haryono M."/>
            <person name="Chou L."/>
            <person name="Lin Y.-C."/>
            <person name="Lai E.-M."/>
            <person name="Kuo C.-H."/>
        </authorList>
    </citation>
    <scope>NUCLEOTIDE SEQUENCE [LARGE SCALE GENOMIC DNA]</scope>
    <source>
        <strain evidence="1 3">CFBP5473</strain>
        <plasmid evidence="1">pTiCFBP5473</plasmid>
        <plasmid evidence="3">pticfbp5473</plasmid>
    </source>
</reference>
<geneLocation type="plasmid" evidence="2 4">
    <name>pTiAF3.44</name>
</geneLocation>
<dbReference type="KEGG" id="alf:CFBP5473_23550"/>
<evidence type="ECO:0000313" key="3">
    <source>
        <dbReference type="Proteomes" id="UP000298545"/>
    </source>
</evidence>
<geneLocation type="plasmid" evidence="3">
    <name>pticfbp5473</name>
</geneLocation>
<reference evidence="2 4" key="2">
    <citation type="submission" date="2021-03" db="EMBL/GenBank/DDBJ databases">
        <title>Rapid diversification of plasmids in a genus of pathogenic and nitrogen fixing bacteria.</title>
        <authorList>
            <person name="Weisberg A.J."/>
            <person name="Miller M."/>
            <person name="Ream W."/>
            <person name="Grunwald N.J."/>
            <person name="Chang J.H."/>
        </authorList>
    </citation>
    <scope>NUCLEOTIDE SEQUENCE [LARGE SCALE GENOMIC DNA]</scope>
    <source>
        <strain evidence="2 4">AF3.44</strain>
        <plasmid evidence="2 4">pTiAF3.44</plasmid>
    </source>
</reference>
<name>A0A4D7DXE7_9HYPH</name>
<gene>
    <name evidence="1" type="ORF">CFBP5473_23550</name>
    <name evidence="2" type="ORF">J5285_22220</name>
</gene>
<keyword evidence="1" id="KW-0614">Plasmid</keyword>
<dbReference type="OrthoDB" id="8366486at2"/>
<dbReference type="EMBL" id="CP039694">
    <property type="protein sequence ID" value="QCJ00959.1"/>
    <property type="molecule type" value="Genomic_DNA"/>
</dbReference>
<dbReference type="STRING" id="1367849.GCA_000518585_03659"/>
<evidence type="ECO:0000313" key="1">
    <source>
        <dbReference type="EMBL" id="QCJ00959.1"/>
    </source>
</evidence>
<sequence length="159" mass="17525">MLCPQDLAKILIFMPEAPGRMIANRLAEQGFKPVAISTVPEAFDALRSDEFAFAVTTRPNIDLLRAIRALPVVNIEVFFHAAVSTDGVVPVHSKQFDSKAFHERVEFLVQSSSSARSDDEAGRVKVSPVLEKPRGRWWATAANAFLSMRALKSSMNAEP</sequence>
<dbReference type="Proteomes" id="UP000298545">
    <property type="component" value="Plasmid pTiCFBP5473"/>
</dbReference>
<protein>
    <submittedName>
        <fullName evidence="1">Uncharacterized protein</fullName>
    </submittedName>
</protein>
<dbReference type="AlphaFoldDB" id="A0A4D7DXE7"/>
<proteinExistence type="predicted"/>